<dbReference type="EMBL" id="AP005651">
    <property type="protein sequence ID" value="BAD28951.1"/>
    <property type="molecule type" value="Genomic_DNA"/>
</dbReference>
<proteinExistence type="predicted"/>
<evidence type="ECO:0000313" key="2">
    <source>
        <dbReference type="EMBL" id="BAD28951.1"/>
    </source>
</evidence>
<accession>Q6EQW9</accession>
<gene>
    <name evidence="2" type="primary">OSJNBa0086N11.19</name>
</gene>
<evidence type="ECO:0000313" key="3">
    <source>
        <dbReference type="Proteomes" id="UP000000763"/>
    </source>
</evidence>
<sequence length="95" mass="9938">MTKQPNFTGEERGGGGWGLGMEAASDQRLATFPGAAVSSLFSRRGAIASTPARLPPQRGRRGRRRIEAAAGAAAFSPPPSHRGRCACRHLEPAIG</sequence>
<organism evidence="2 3">
    <name type="scientific">Oryza sativa subsp. japonica</name>
    <name type="common">Rice</name>
    <dbReference type="NCBI Taxonomy" id="39947"/>
    <lineage>
        <taxon>Eukaryota</taxon>
        <taxon>Viridiplantae</taxon>
        <taxon>Streptophyta</taxon>
        <taxon>Embryophyta</taxon>
        <taxon>Tracheophyta</taxon>
        <taxon>Spermatophyta</taxon>
        <taxon>Magnoliopsida</taxon>
        <taxon>Liliopsida</taxon>
        <taxon>Poales</taxon>
        <taxon>Poaceae</taxon>
        <taxon>BOP clade</taxon>
        <taxon>Oryzoideae</taxon>
        <taxon>Oryzeae</taxon>
        <taxon>Oryzinae</taxon>
        <taxon>Oryza</taxon>
        <taxon>Oryza sativa</taxon>
    </lineage>
</organism>
<evidence type="ECO:0000256" key="1">
    <source>
        <dbReference type="SAM" id="MobiDB-lite"/>
    </source>
</evidence>
<protein>
    <submittedName>
        <fullName evidence="2">Uncharacterized protein</fullName>
    </submittedName>
</protein>
<dbReference type="Proteomes" id="UP000000763">
    <property type="component" value="Chromosome 2"/>
</dbReference>
<reference evidence="3" key="2">
    <citation type="journal article" date="2008" name="Nucleic Acids Res.">
        <title>The rice annotation project database (RAP-DB): 2008 update.</title>
        <authorList>
            <consortium name="The rice annotation project (RAP)"/>
        </authorList>
    </citation>
    <scope>GENOME REANNOTATION</scope>
    <source>
        <strain evidence="3">cv. Nipponbare</strain>
    </source>
</reference>
<name>Q6EQW9_ORYSJ</name>
<dbReference type="AlphaFoldDB" id="Q6EQW9"/>
<reference evidence="3" key="1">
    <citation type="journal article" date="2005" name="Nature">
        <title>The map-based sequence of the rice genome.</title>
        <authorList>
            <consortium name="International rice genome sequencing project (IRGSP)"/>
            <person name="Matsumoto T."/>
            <person name="Wu J."/>
            <person name="Kanamori H."/>
            <person name="Katayose Y."/>
            <person name="Fujisawa M."/>
            <person name="Namiki N."/>
            <person name="Mizuno H."/>
            <person name="Yamamoto K."/>
            <person name="Antonio B.A."/>
            <person name="Baba T."/>
            <person name="Sakata K."/>
            <person name="Nagamura Y."/>
            <person name="Aoki H."/>
            <person name="Arikawa K."/>
            <person name="Arita K."/>
            <person name="Bito T."/>
            <person name="Chiden Y."/>
            <person name="Fujitsuka N."/>
            <person name="Fukunaka R."/>
            <person name="Hamada M."/>
            <person name="Harada C."/>
            <person name="Hayashi A."/>
            <person name="Hijishita S."/>
            <person name="Honda M."/>
            <person name="Hosokawa S."/>
            <person name="Ichikawa Y."/>
            <person name="Idonuma A."/>
            <person name="Iijima M."/>
            <person name="Ikeda M."/>
            <person name="Ikeno M."/>
            <person name="Ito K."/>
            <person name="Ito S."/>
            <person name="Ito T."/>
            <person name="Ito Y."/>
            <person name="Ito Y."/>
            <person name="Iwabuchi A."/>
            <person name="Kamiya K."/>
            <person name="Karasawa W."/>
            <person name="Kurita K."/>
            <person name="Katagiri S."/>
            <person name="Kikuta A."/>
            <person name="Kobayashi H."/>
            <person name="Kobayashi N."/>
            <person name="Machita K."/>
            <person name="Maehara T."/>
            <person name="Masukawa M."/>
            <person name="Mizubayashi T."/>
            <person name="Mukai Y."/>
            <person name="Nagasaki H."/>
            <person name="Nagata Y."/>
            <person name="Naito S."/>
            <person name="Nakashima M."/>
            <person name="Nakama Y."/>
            <person name="Nakamichi Y."/>
            <person name="Nakamura M."/>
            <person name="Meguro A."/>
            <person name="Negishi M."/>
            <person name="Ohta I."/>
            <person name="Ohta T."/>
            <person name="Okamoto M."/>
            <person name="Ono N."/>
            <person name="Saji S."/>
            <person name="Sakaguchi M."/>
            <person name="Sakai K."/>
            <person name="Shibata M."/>
            <person name="Shimokawa T."/>
            <person name="Song J."/>
            <person name="Takazaki Y."/>
            <person name="Terasawa K."/>
            <person name="Tsugane M."/>
            <person name="Tsuji K."/>
            <person name="Ueda S."/>
            <person name="Waki K."/>
            <person name="Yamagata H."/>
            <person name="Yamamoto M."/>
            <person name="Yamamoto S."/>
            <person name="Yamane H."/>
            <person name="Yoshiki S."/>
            <person name="Yoshihara R."/>
            <person name="Yukawa K."/>
            <person name="Zhong H."/>
            <person name="Yano M."/>
            <person name="Yuan Q."/>
            <person name="Ouyang S."/>
            <person name="Liu J."/>
            <person name="Jones K.M."/>
            <person name="Gansberger K."/>
            <person name="Moffat K."/>
            <person name="Hill J."/>
            <person name="Bera J."/>
            <person name="Fadrosh D."/>
            <person name="Jin S."/>
            <person name="Johri S."/>
            <person name="Kim M."/>
            <person name="Overton L."/>
            <person name="Reardon M."/>
            <person name="Tsitrin T."/>
            <person name="Vuong H."/>
            <person name="Weaver B."/>
            <person name="Ciecko A."/>
            <person name="Tallon L."/>
            <person name="Jackson J."/>
            <person name="Pai G."/>
            <person name="Aken S.V."/>
            <person name="Utterback T."/>
            <person name="Reidmuller S."/>
            <person name="Feldblyum T."/>
            <person name="Hsiao J."/>
            <person name="Zismann V."/>
            <person name="Iobst S."/>
            <person name="de Vazeille A.R."/>
            <person name="Buell C.R."/>
            <person name="Ying K."/>
            <person name="Li Y."/>
            <person name="Lu T."/>
            <person name="Huang Y."/>
            <person name="Zhao Q."/>
            <person name="Feng Q."/>
            <person name="Zhang L."/>
            <person name="Zhu J."/>
            <person name="Weng Q."/>
            <person name="Mu J."/>
            <person name="Lu Y."/>
            <person name="Fan D."/>
            <person name="Liu Y."/>
            <person name="Guan J."/>
            <person name="Zhang Y."/>
            <person name="Yu S."/>
            <person name="Liu X."/>
            <person name="Zhang Y."/>
            <person name="Hong G."/>
            <person name="Han B."/>
            <person name="Choisne N."/>
            <person name="Demange N."/>
            <person name="Orjeda G."/>
            <person name="Samain S."/>
            <person name="Cattolico L."/>
            <person name="Pelletier E."/>
            <person name="Couloux A."/>
            <person name="Segurens B."/>
            <person name="Wincker P."/>
            <person name="D'Hont A."/>
            <person name="Scarpelli C."/>
            <person name="Weissenbach J."/>
            <person name="Salanoubat M."/>
            <person name="Quetier F."/>
            <person name="Yu Y."/>
            <person name="Kim H.R."/>
            <person name="Rambo T."/>
            <person name="Currie J."/>
            <person name="Collura K."/>
            <person name="Luo M."/>
            <person name="Yang T."/>
            <person name="Ammiraju J.S.S."/>
            <person name="Engler F."/>
            <person name="Soderlund C."/>
            <person name="Wing R.A."/>
            <person name="Palmer L.E."/>
            <person name="de la Bastide M."/>
            <person name="Spiegel L."/>
            <person name="Nascimento L."/>
            <person name="Zutavern T."/>
            <person name="O'Shaughnessy A."/>
            <person name="Dike S."/>
            <person name="Dedhia N."/>
            <person name="Preston R."/>
            <person name="Balija V."/>
            <person name="McCombie W.R."/>
            <person name="Chow T."/>
            <person name="Chen H."/>
            <person name="Chung M."/>
            <person name="Chen C."/>
            <person name="Shaw J."/>
            <person name="Wu H."/>
            <person name="Hsiao K."/>
            <person name="Chao Y."/>
            <person name="Chu M."/>
            <person name="Cheng C."/>
            <person name="Hour A."/>
            <person name="Lee P."/>
            <person name="Lin S."/>
            <person name="Lin Y."/>
            <person name="Liou J."/>
            <person name="Liu S."/>
            <person name="Hsing Y."/>
            <person name="Raghuvanshi S."/>
            <person name="Mohanty A."/>
            <person name="Bharti A.K."/>
            <person name="Gaur A."/>
            <person name="Gupta V."/>
            <person name="Kumar D."/>
            <person name="Ravi V."/>
            <person name="Vij S."/>
            <person name="Kapur A."/>
            <person name="Khurana P."/>
            <person name="Khurana P."/>
            <person name="Khurana J.P."/>
            <person name="Tyagi A.K."/>
            <person name="Gaikwad K."/>
            <person name="Singh A."/>
            <person name="Dalal V."/>
            <person name="Srivastava S."/>
            <person name="Dixit A."/>
            <person name="Pal A.K."/>
            <person name="Ghazi I.A."/>
            <person name="Yadav M."/>
            <person name="Pandit A."/>
            <person name="Bhargava A."/>
            <person name="Sureshbabu K."/>
            <person name="Batra K."/>
            <person name="Sharma T.R."/>
            <person name="Mohapatra T."/>
            <person name="Singh N.K."/>
            <person name="Messing J."/>
            <person name="Nelson A.B."/>
            <person name="Fuks G."/>
            <person name="Kavchok S."/>
            <person name="Keizer G."/>
            <person name="Linton E."/>
            <person name="Llaca V."/>
            <person name="Song R."/>
            <person name="Tanyolac B."/>
            <person name="Young S."/>
            <person name="Ho-Il K."/>
            <person name="Hahn J.H."/>
            <person name="Sangsakoo G."/>
            <person name="Vanavichit A."/>
            <person name="de Mattos Luiz.A.T."/>
            <person name="Zimmer P.D."/>
            <person name="Malone G."/>
            <person name="Dellagostin O."/>
            <person name="de Oliveira A.C."/>
            <person name="Bevan M."/>
            <person name="Bancroft I."/>
            <person name="Minx P."/>
            <person name="Cordum H."/>
            <person name="Wilson R."/>
            <person name="Cheng Z."/>
            <person name="Jin W."/>
            <person name="Jiang J."/>
            <person name="Leong S.A."/>
            <person name="Iwama H."/>
            <person name="Gojobori T."/>
            <person name="Itoh T."/>
            <person name="Niimura Y."/>
            <person name="Fujii Y."/>
            <person name="Habara T."/>
            <person name="Sakai H."/>
            <person name="Sato Y."/>
            <person name="Wilson G."/>
            <person name="Kumar K."/>
            <person name="McCouch S."/>
            <person name="Juretic N."/>
            <person name="Hoen D."/>
            <person name="Wright S."/>
            <person name="Bruskiewich R."/>
            <person name="Bureau T."/>
            <person name="Miyao A."/>
            <person name="Hirochika H."/>
            <person name="Nishikawa T."/>
            <person name="Kadowaki K."/>
            <person name="Sugiura M."/>
            <person name="Burr B."/>
            <person name="Sasaki T."/>
        </authorList>
    </citation>
    <scope>NUCLEOTIDE SEQUENCE [LARGE SCALE GENOMIC DNA]</scope>
    <source>
        <strain evidence="3">cv. Nipponbare</strain>
    </source>
</reference>
<feature type="region of interest" description="Disordered" evidence="1">
    <location>
        <begin position="1"/>
        <end position="21"/>
    </location>
</feature>